<dbReference type="RefSeq" id="WP_272182098.1">
    <property type="nucleotide sequence ID" value="NZ_JAQOMS010000002.1"/>
</dbReference>
<dbReference type="EMBL" id="JAQOMS010000002">
    <property type="protein sequence ID" value="MDC2891054.1"/>
    <property type="molecule type" value="Genomic_DNA"/>
</dbReference>
<proteinExistence type="inferred from homology"/>
<dbReference type="InterPro" id="IPR008979">
    <property type="entry name" value="Galactose-bd-like_sf"/>
</dbReference>
<evidence type="ECO:0000313" key="8">
    <source>
        <dbReference type="EMBL" id="MDC2891054.1"/>
    </source>
</evidence>
<keyword evidence="9" id="KW-1185">Reference proteome</keyword>
<dbReference type="PANTHER" id="PTHR31490:SF88">
    <property type="entry name" value="BETA-XYLANASE"/>
    <property type="match status" value="1"/>
</dbReference>
<keyword evidence="4" id="KW-0624">Polysaccharide degradation</keyword>
<dbReference type="Gene3D" id="2.60.120.260">
    <property type="entry name" value="Galactose-binding domain-like"/>
    <property type="match status" value="1"/>
</dbReference>
<dbReference type="Proteomes" id="UP001528411">
    <property type="component" value="Unassembled WGS sequence"/>
</dbReference>
<protein>
    <recommendedName>
        <fullName evidence="3">endo-1,4-beta-xylanase</fullName>
        <ecNumber evidence="3">3.2.1.8</ecNumber>
    </recommendedName>
</protein>
<dbReference type="PANTHER" id="PTHR31490">
    <property type="entry name" value="GLYCOSYL HYDROLASE"/>
    <property type="match status" value="1"/>
</dbReference>
<comment type="similarity">
    <text evidence="2">Belongs to the glycosyl hydrolase 10 (cellulase F) family.</text>
</comment>
<comment type="catalytic activity">
    <reaction evidence="1">
        <text>Endohydrolysis of (1-&gt;4)-beta-D-xylosidic linkages in xylans.</text>
        <dbReference type="EC" id="3.2.1.8"/>
    </reaction>
</comment>
<evidence type="ECO:0000256" key="5">
    <source>
        <dbReference type="ARBA" id="ARBA00022801"/>
    </source>
</evidence>
<gene>
    <name evidence="8" type="ORF">PN838_22855</name>
</gene>
<evidence type="ECO:0000256" key="2">
    <source>
        <dbReference type="ARBA" id="ARBA00007495"/>
    </source>
</evidence>
<evidence type="ECO:0000259" key="7">
    <source>
        <dbReference type="Pfam" id="PF02018"/>
    </source>
</evidence>
<dbReference type="EC" id="3.2.1.8" evidence="3"/>
<dbReference type="InterPro" id="IPR044846">
    <property type="entry name" value="GH10"/>
</dbReference>
<dbReference type="SUPFAM" id="SSF49785">
    <property type="entry name" value="Galactose-binding domain-like"/>
    <property type="match status" value="1"/>
</dbReference>
<keyword evidence="6" id="KW-0326">Glycosidase</keyword>
<comment type="caution">
    <text evidence="8">The sequence shown here is derived from an EMBL/GenBank/DDBJ whole genome shotgun (WGS) entry which is preliminary data.</text>
</comment>
<evidence type="ECO:0000256" key="3">
    <source>
        <dbReference type="ARBA" id="ARBA00012590"/>
    </source>
</evidence>
<evidence type="ECO:0000256" key="6">
    <source>
        <dbReference type="ARBA" id="ARBA00023295"/>
    </source>
</evidence>
<keyword evidence="4" id="KW-0858">Xylan degradation</keyword>
<evidence type="ECO:0000313" key="9">
    <source>
        <dbReference type="Proteomes" id="UP001528411"/>
    </source>
</evidence>
<reference evidence="8 9" key="1">
    <citation type="submission" date="2023-01" db="EMBL/GenBank/DDBJ databases">
        <title>Psychrosphaera sp. nov., isolated from marine algae.</title>
        <authorList>
            <person name="Bayburt H."/>
            <person name="Choi B.J."/>
            <person name="Kim J.M."/>
            <person name="Choi D.G."/>
            <person name="Jeon C.O."/>
        </authorList>
    </citation>
    <scope>NUCLEOTIDE SEQUENCE [LARGE SCALE GENOMIC DNA]</scope>
    <source>
        <strain evidence="8 9">G1-22</strain>
    </source>
</reference>
<dbReference type="InterPro" id="IPR003305">
    <property type="entry name" value="CenC_carb-bd"/>
</dbReference>
<feature type="domain" description="CBM-cenC" evidence="7">
    <location>
        <begin position="4"/>
        <end position="108"/>
    </location>
</feature>
<organism evidence="8 9">
    <name type="scientific">Psychrosphaera algicola</name>
    <dbReference type="NCBI Taxonomy" id="3023714"/>
    <lineage>
        <taxon>Bacteria</taxon>
        <taxon>Pseudomonadati</taxon>
        <taxon>Pseudomonadota</taxon>
        <taxon>Gammaproteobacteria</taxon>
        <taxon>Alteromonadales</taxon>
        <taxon>Pseudoalteromonadaceae</taxon>
        <taxon>Psychrosphaera</taxon>
    </lineage>
</organism>
<accession>A0ABT5FIP3</accession>
<evidence type="ECO:0000256" key="4">
    <source>
        <dbReference type="ARBA" id="ARBA00022651"/>
    </source>
</evidence>
<keyword evidence="5" id="KW-0378">Hydrolase</keyword>
<evidence type="ECO:0000256" key="1">
    <source>
        <dbReference type="ARBA" id="ARBA00000681"/>
    </source>
</evidence>
<name>A0ABT5FIP3_9GAMM</name>
<sequence length="131" mass="14175">MLTIEQTEVKAGSFSLKVTDRTDGWNGAAISFGDKLIVGHTYSVSVWVKMANVDSSNVSLTVKVADDDGDHYNGIGSTIATNTDWVELTGEYTHAPIGTETAEPYIYIEGADAGVEYYVDSLVVIDNDFEL</sequence>
<keyword evidence="4" id="KW-0119">Carbohydrate metabolism</keyword>
<dbReference type="Pfam" id="PF02018">
    <property type="entry name" value="CBM_4_9"/>
    <property type="match status" value="1"/>
</dbReference>